<protein>
    <submittedName>
        <fullName evidence="9">Uncharacterized protein</fullName>
    </submittedName>
</protein>
<evidence type="ECO:0000256" key="3">
    <source>
        <dbReference type="ARBA" id="ARBA00022525"/>
    </source>
</evidence>
<gene>
    <name evidence="10" type="ORF">A5889_002150</name>
    <name evidence="9" type="ORF">A5889_002836</name>
</gene>
<keyword evidence="3" id="KW-0964">Secreted</keyword>
<feature type="domain" description="Collagen binding" evidence="7">
    <location>
        <begin position="496"/>
        <end position="600"/>
    </location>
</feature>
<evidence type="ECO:0000256" key="1">
    <source>
        <dbReference type="ARBA" id="ARBA00004168"/>
    </source>
</evidence>
<dbReference type="AlphaFoldDB" id="A0A200J037"/>
<dbReference type="Proteomes" id="UP000196151">
    <property type="component" value="Chromosome"/>
</dbReference>
<dbReference type="EMBL" id="NIBQ01000003">
    <property type="protein sequence ID" value="OUZ30548.1"/>
    <property type="molecule type" value="Genomic_DNA"/>
</dbReference>
<dbReference type="GO" id="GO:0005518">
    <property type="term" value="F:collagen binding"/>
    <property type="evidence" value="ECO:0007669"/>
    <property type="project" value="InterPro"/>
</dbReference>
<evidence type="ECO:0000256" key="4">
    <source>
        <dbReference type="ARBA" id="ARBA00022729"/>
    </source>
</evidence>
<feature type="domain" description="Collagen binding" evidence="7">
    <location>
        <begin position="355"/>
        <end position="482"/>
    </location>
</feature>
<dbReference type="InterPro" id="IPR011252">
    <property type="entry name" value="Fibrogen-bd_dom1"/>
</dbReference>
<dbReference type="GO" id="GO:0007155">
    <property type="term" value="P:cell adhesion"/>
    <property type="evidence" value="ECO:0007669"/>
    <property type="project" value="InterPro"/>
</dbReference>
<dbReference type="InterPro" id="IPR008456">
    <property type="entry name" value="Collagen-bd_dom"/>
</dbReference>
<name>A0A200J037_9ENTE</name>
<dbReference type="InterPro" id="IPR008966">
    <property type="entry name" value="Adhesion_dom_sf"/>
</dbReference>
<reference evidence="10" key="3">
    <citation type="submission" date="2024-03" db="EMBL/GenBank/DDBJ databases">
        <title>The Genome Sequence of Enterococcus sp. DIV0238c.</title>
        <authorList>
            <consortium name="The Broad Institute Genomics Platform"/>
            <consortium name="The Broad Institute Microbial Omics Core"/>
            <consortium name="The Broad Institute Genomic Center for Infectious Diseases"/>
            <person name="Earl A."/>
            <person name="Manson A."/>
            <person name="Gilmore M."/>
            <person name="Schwartman J."/>
            <person name="Shea T."/>
            <person name="Abouelleil A."/>
            <person name="Cao P."/>
            <person name="Chapman S."/>
            <person name="Cusick C."/>
            <person name="Young S."/>
            <person name="Neafsey D."/>
            <person name="Nusbaum C."/>
            <person name="Birren B."/>
        </authorList>
    </citation>
    <scope>NUCLEOTIDE SEQUENCE</scope>
    <source>
        <strain evidence="10">9D6_DIV0238</strain>
    </source>
</reference>
<sequence length="656" mass="72251">MKKFVHGLLTIVLLLQFVMPQIVIAETLINGEELLSLKSATLDSASKKERAIVSLKVGAKTDDEQKAVIQVSSGLTLTPSSTKELVDAAGDVKGTYQITDNTVQLTINGGVNEELSLVAEGQVPEASSEQQVQFSLENTSQVVSLPEQWFVTEDTSLESTTKESSDPTETTSSSITETIPSSENEAVKDVSTRRDPVNIQDFYDELGLTEDFLTNMKLTYTDQDGNSVEKPTIDDLINFHFDFKLDEAVREKMQAGDYYEFDLPDSVKVTQNQTYPLNDAEGNHYADVTIGTDGKITIVFTDEIEHASDIEGNFHFTGEFDKDNIGGPGEIVIVPPGHEDIGETVTIKPNYTGDNIDKNGHFDKEHNPDKIIWNVDVNKALDTLENATVKENFPAGTTYESVKVYQVKVDFEGNVVEGSETLADPSTYTVDADGTVHFNETIDGAYRLEYTTKINEDAKPNEGGLASFQNQAILSSKGIKDATAEATVSTSYGEKIDKARGDYDSDNQTINWKIHYNYGEKDINNGSIIDTFQDEHMYLVDGTIKLYEVSFDQNGRPVRGRQLVEGQDYTLDTSSGHGFEIHFIGTVDTAVDVLYQTGYDGIVDDNTTITNAVKTETGEDDTSSGILNPQNVIKKLGQVDYTNHTVGWNVDVNLNH</sequence>
<keyword evidence="4" id="KW-0732">Signal</keyword>
<feature type="region of interest" description="Disordered" evidence="6">
    <location>
        <begin position="156"/>
        <end position="192"/>
    </location>
</feature>
<evidence type="ECO:0000313" key="9">
    <source>
        <dbReference type="EMBL" id="OUZ30548.1"/>
    </source>
</evidence>
<dbReference type="Pfam" id="PF05737">
    <property type="entry name" value="Collagen_bind"/>
    <property type="match status" value="2"/>
</dbReference>
<dbReference type="Gene3D" id="2.60.40.1280">
    <property type="match status" value="1"/>
</dbReference>
<feature type="compositionally biased region" description="Low complexity" evidence="6">
    <location>
        <begin position="167"/>
        <end position="183"/>
    </location>
</feature>
<accession>A0A200J037</accession>
<dbReference type="InterPro" id="IPR041171">
    <property type="entry name" value="SDR_Ig"/>
</dbReference>
<evidence type="ECO:0000256" key="6">
    <source>
        <dbReference type="SAM" id="MobiDB-lite"/>
    </source>
</evidence>
<dbReference type="RefSeq" id="WP_087641897.1">
    <property type="nucleotide sequence ID" value="NZ_CP147246.1"/>
</dbReference>
<evidence type="ECO:0000313" key="10">
    <source>
        <dbReference type="EMBL" id="WYJ94637.1"/>
    </source>
</evidence>
<proteinExistence type="predicted"/>
<evidence type="ECO:0000259" key="8">
    <source>
        <dbReference type="Pfam" id="PF17961"/>
    </source>
</evidence>
<keyword evidence="2" id="KW-0134">Cell wall</keyword>
<dbReference type="Gene3D" id="2.60.40.740">
    <property type="match status" value="2"/>
</dbReference>
<dbReference type="Pfam" id="PF17961">
    <property type="entry name" value="Big_8"/>
    <property type="match status" value="1"/>
</dbReference>
<evidence type="ECO:0000256" key="2">
    <source>
        <dbReference type="ARBA" id="ARBA00022512"/>
    </source>
</evidence>
<dbReference type="SUPFAM" id="SSF49401">
    <property type="entry name" value="Bacterial adhesins"/>
    <property type="match status" value="3"/>
</dbReference>
<dbReference type="OrthoDB" id="1744455at2"/>
<keyword evidence="11" id="KW-1185">Reference proteome</keyword>
<keyword evidence="5" id="KW-0572">Peptidoglycan-anchor</keyword>
<evidence type="ECO:0000313" key="11">
    <source>
        <dbReference type="Proteomes" id="UP000196151"/>
    </source>
</evidence>
<reference evidence="9" key="1">
    <citation type="submission" date="2017-05" db="EMBL/GenBank/DDBJ databases">
        <title>The Genome Sequence of Enterococcus sp. 9D6_DIV0238.</title>
        <authorList>
            <consortium name="The Broad Institute Genomics Platform"/>
            <consortium name="The Broad Institute Genomic Center for Infectious Diseases"/>
            <person name="Earl A."/>
            <person name="Manson A."/>
            <person name="Schwartman J."/>
            <person name="Gilmore M."/>
            <person name="Abouelleil A."/>
            <person name="Cao P."/>
            <person name="Chapman S."/>
            <person name="Cusick C."/>
            <person name="Shea T."/>
            <person name="Young S."/>
            <person name="Neafsey D."/>
            <person name="Nusbaum C."/>
            <person name="Birren B."/>
        </authorList>
    </citation>
    <scope>NUCLEOTIDE SEQUENCE [LARGE SCALE GENOMIC DNA]</scope>
    <source>
        <strain evidence="9">9D6_DIV0238</strain>
    </source>
</reference>
<reference evidence="10" key="2">
    <citation type="submission" date="2017-05" db="EMBL/GenBank/DDBJ databases">
        <authorList>
            <consortium name="The Broad Institute Genomics Platform"/>
            <consortium name="The Broad Institute Genomic Center for Infectious Diseases"/>
            <person name="Earl A."/>
            <person name="Manson A."/>
            <person name="Schwartman J."/>
            <person name="Gilmore M."/>
            <person name="Abouelleil A."/>
            <person name="Cao P."/>
            <person name="Chapman S."/>
            <person name="Cusick C."/>
            <person name="Shea T."/>
            <person name="Young S."/>
            <person name="Neafsey D."/>
            <person name="Nusbaum C."/>
            <person name="Birren B."/>
        </authorList>
    </citation>
    <scope>NUCLEOTIDE SEQUENCE</scope>
    <source>
        <strain evidence="10">9D6_DIV0238</strain>
    </source>
</reference>
<evidence type="ECO:0000259" key="7">
    <source>
        <dbReference type="Pfam" id="PF05737"/>
    </source>
</evidence>
<dbReference type="EMBL" id="CP147246">
    <property type="protein sequence ID" value="WYJ94637.1"/>
    <property type="molecule type" value="Genomic_DNA"/>
</dbReference>
<feature type="domain" description="SDR-like Ig" evidence="8">
    <location>
        <begin position="238"/>
        <end position="325"/>
    </location>
</feature>
<comment type="subcellular location">
    <subcellularLocation>
        <location evidence="1">Secreted</location>
        <location evidence="1">Cell wall</location>
        <topology evidence="1">Peptidoglycan-anchor</topology>
    </subcellularLocation>
</comment>
<evidence type="ECO:0000256" key="5">
    <source>
        <dbReference type="ARBA" id="ARBA00023088"/>
    </source>
</evidence>
<organism evidence="9">
    <name type="scientific">Candidatus Enterococcus dunnyi</name>
    <dbReference type="NCBI Taxonomy" id="1834192"/>
    <lineage>
        <taxon>Bacteria</taxon>
        <taxon>Bacillati</taxon>
        <taxon>Bacillota</taxon>
        <taxon>Bacilli</taxon>
        <taxon>Lactobacillales</taxon>
        <taxon>Enterococcaceae</taxon>
        <taxon>Enterococcus</taxon>
    </lineage>
</organism>